<dbReference type="InterPro" id="IPR008991">
    <property type="entry name" value="Translation_prot_SH3-like_sf"/>
</dbReference>
<dbReference type="Gene3D" id="2.30.30.30">
    <property type="match status" value="1"/>
</dbReference>
<dbReference type="GO" id="GO:0000027">
    <property type="term" value="P:ribosomal large subunit assembly"/>
    <property type="evidence" value="ECO:0007669"/>
    <property type="project" value="TreeGrafter"/>
</dbReference>
<dbReference type="GO" id="GO:0002181">
    <property type="term" value="P:cytoplasmic translation"/>
    <property type="evidence" value="ECO:0007669"/>
    <property type="project" value="TreeGrafter"/>
</dbReference>
<dbReference type="GO" id="GO:0022625">
    <property type="term" value="C:cytosolic large ribosomal subunit"/>
    <property type="evidence" value="ECO:0007669"/>
    <property type="project" value="TreeGrafter"/>
</dbReference>
<dbReference type="PANTHER" id="PTHR10715:SF0">
    <property type="entry name" value="LARGE RIBOSOMAL SUBUNIT PROTEIN EL6"/>
    <property type="match status" value="1"/>
</dbReference>
<dbReference type="Pfam" id="PF01159">
    <property type="entry name" value="Ribosomal_L6e"/>
    <property type="match status" value="1"/>
</dbReference>
<evidence type="ECO:0000256" key="8">
    <source>
        <dbReference type="SAM" id="MobiDB-lite"/>
    </source>
</evidence>
<organism evidence="10 11">
    <name type="scientific">Polyplax serrata</name>
    <name type="common">Common mouse louse</name>
    <dbReference type="NCBI Taxonomy" id="468196"/>
    <lineage>
        <taxon>Eukaryota</taxon>
        <taxon>Metazoa</taxon>
        <taxon>Ecdysozoa</taxon>
        <taxon>Arthropoda</taxon>
        <taxon>Hexapoda</taxon>
        <taxon>Insecta</taxon>
        <taxon>Pterygota</taxon>
        <taxon>Neoptera</taxon>
        <taxon>Paraneoptera</taxon>
        <taxon>Psocodea</taxon>
        <taxon>Troctomorpha</taxon>
        <taxon>Phthiraptera</taxon>
        <taxon>Anoplura</taxon>
        <taxon>Polyplacidae</taxon>
        <taxon>Polyplax</taxon>
    </lineage>
</organism>
<dbReference type="Proteomes" id="UP001372834">
    <property type="component" value="Unassembled WGS sequence"/>
</dbReference>
<dbReference type="AlphaFoldDB" id="A0AAN8P474"/>
<evidence type="ECO:0000256" key="1">
    <source>
        <dbReference type="ARBA" id="ARBA00010592"/>
    </source>
</evidence>
<comment type="function">
    <text evidence="4">Component of the large ribosomal subunit. The ribosome is a large ribonucleoprotein complex responsible for the synthesis of proteins in the cell.</text>
</comment>
<dbReference type="FunFam" id="2.30.30.30:FF:000014">
    <property type="entry name" value="60S ribosomal protein L6"/>
    <property type="match status" value="1"/>
</dbReference>
<evidence type="ECO:0000256" key="6">
    <source>
        <dbReference type="ARBA" id="ARBA00035351"/>
    </source>
</evidence>
<evidence type="ECO:0000259" key="9">
    <source>
        <dbReference type="Pfam" id="PF03868"/>
    </source>
</evidence>
<sequence>MAPKKGEAKVLPKKDATKVTKGGKVAKTEKKAGKPRNYDLGNGIYRFSKTRMFHKKAKYKFIGKKNPKVKKPRKPTTIEKPIGGDKNGGKRIVLVKKRRNNYPTAERINRHPSKKTFRQHTRYTRKSIVPGRICILLAGRHKGKRVVVLKVLSSGLLLVTGPFRINGCPLRRISQNYVIATKTKLNFTDVSVPEHIDDRYFRRIKPKRQKKEEGDIFATKKEGYTVSDKRKTDQKEVDKAVIKAIKKHPDSYIVVKYLAAMFGLKRTQYPHRLKF</sequence>
<dbReference type="PANTHER" id="PTHR10715">
    <property type="entry name" value="60S RIBOSOMAL PROTEIN L6"/>
    <property type="match status" value="1"/>
</dbReference>
<dbReference type="CDD" id="cd13156">
    <property type="entry name" value="KOW_RPL6"/>
    <property type="match status" value="1"/>
</dbReference>
<dbReference type="EMBL" id="JAWJWE010000039">
    <property type="protein sequence ID" value="KAK6620618.1"/>
    <property type="molecule type" value="Genomic_DNA"/>
</dbReference>
<evidence type="ECO:0000256" key="5">
    <source>
        <dbReference type="ARBA" id="ARBA00035233"/>
    </source>
</evidence>
<keyword evidence="3" id="KW-0687">Ribonucleoprotein</keyword>
<feature type="compositionally biased region" description="Basic and acidic residues" evidence="8">
    <location>
        <begin position="1"/>
        <end position="18"/>
    </location>
</feature>
<evidence type="ECO:0000256" key="2">
    <source>
        <dbReference type="ARBA" id="ARBA00022980"/>
    </source>
</evidence>
<feature type="region of interest" description="Disordered" evidence="8">
    <location>
        <begin position="1"/>
        <end position="36"/>
    </location>
</feature>
<dbReference type="SUPFAM" id="SSF50104">
    <property type="entry name" value="Translation proteins SH3-like domain"/>
    <property type="match status" value="1"/>
</dbReference>
<evidence type="ECO:0000313" key="10">
    <source>
        <dbReference type="EMBL" id="KAK6620618.1"/>
    </source>
</evidence>
<dbReference type="InterPro" id="IPR005568">
    <property type="entry name" value="Ribosomal_uL6_N"/>
</dbReference>
<comment type="similarity">
    <text evidence="1">Belongs to the eukaryotic ribosomal protein eL6 family.</text>
</comment>
<accession>A0AAN8P474</accession>
<evidence type="ECO:0000256" key="7">
    <source>
        <dbReference type="ARBA" id="ARBA00046388"/>
    </source>
</evidence>
<protein>
    <recommendedName>
        <fullName evidence="5">Large ribosomal subunit protein eL6</fullName>
    </recommendedName>
    <alternativeName>
        <fullName evidence="6">60S ribosomal protein L6</fullName>
    </alternativeName>
</protein>
<dbReference type="InterPro" id="IPR014722">
    <property type="entry name" value="Rib_uL2_dom2"/>
</dbReference>
<comment type="caution">
    <text evidence="10">The sequence shown here is derived from an EMBL/GenBank/DDBJ whole genome shotgun (WGS) entry which is preliminary data.</text>
</comment>
<keyword evidence="2" id="KW-0689">Ribosomal protein</keyword>
<dbReference type="GO" id="GO:0003723">
    <property type="term" value="F:RNA binding"/>
    <property type="evidence" value="ECO:0007669"/>
    <property type="project" value="TreeGrafter"/>
</dbReference>
<dbReference type="Pfam" id="PF03868">
    <property type="entry name" value="Ribosomal_L6e_N"/>
    <property type="match status" value="1"/>
</dbReference>
<reference evidence="10 11" key="1">
    <citation type="submission" date="2023-10" db="EMBL/GenBank/DDBJ databases">
        <title>Genomes of two closely related lineages of the louse Polyplax serrata with different host specificities.</title>
        <authorList>
            <person name="Martinu J."/>
            <person name="Tarabai H."/>
            <person name="Stefka J."/>
            <person name="Hypsa V."/>
        </authorList>
    </citation>
    <scope>NUCLEOTIDE SEQUENCE [LARGE SCALE GENOMIC DNA]</scope>
    <source>
        <strain evidence="10">HR10_N</strain>
    </source>
</reference>
<dbReference type="InterPro" id="IPR041997">
    <property type="entry name" value="Ribosomal_eL6_KOW"/>
</dbReference>
<comment type="subunit">
    <text evidence="7">Component of the large ribosomal subunit. May bind IPO9 with low affinity.</text>
</comment>
<name>A0AAN8P474_POLSC</name>
<gene>
    <name evidence="10" type="ORF">RUM43_010910</name>
</gene>
<evidence type="ECO:0000256" key="3">
    <source>
        <dbReference type="ARBA" id="ARBA00023274"/>
    </source>
</evidence>
<evidence type="ECO:0000256" key="4">
    <source>
        <dbReference type="ARBA" id="ARBA00034092"/>
    </source>
</evidence>
<proteinExistence type="inferred from homology"/>
<dbReference type="InterPro" id="IPR000915">
    <property type="entry name" value="60S_ribosomal_eL6"/>
</dbReference>
<dbReference type="GO" id="GO:0003735">
    <property type="term" value="F:structural constituent of ribosome"/>
    <property type="evidence" value="ECO:0007669"/>
    <property type="project" value="InterPro"/>
</dbReference>
<evidence type="ECO:0000313" key="11">
    <source>
        <dbReference type="Proteomes" id="UP001372834"/>
    </source>
</evidence>
<feature type="domain" description="Large ribosomal subunit protein uL6 N-terminal" evidence="9">
    <location>
        <begin position="27"/>
        <end position="81"/>
    </location>
</feature>